<dbReference type="InterPro" id="IPR016176">
    <property type="entry name" value="Cbl-dep_enz_cat"/>
</dbReference>
<feature type="domain" description="Methylmalonyl-CoA mutase alpha/beta chain catalytic" evidence="1">
    <location>
        <begin position="96"/>
        <end position="358"/>
    </location>
</feature>
<keyword evidence="3" id="KW-1185">Reference proteome</keyword>
<organism evidence="2 3">
    <name type="scientific">Raineya orbicola</name>
    <dbReference type="NCBI Taxonomy" id="2016530"/>
    <lineage>
        <taxon>Bacteria</taxon>
        <taxon>Pseudomonadati</taxon>
        <taxon>Bacteroidota</taxon>
        <taxon>Cytophagia</taxon>
        <taxon>Cytophagales</taxon>
        <taxon>Raineyaceae</taxon>
        <taxon>Raineya</taxon>
    </lineage>
</organism>
<evidence type="ECO:0000259" key="1">
    <source>
        <dbReference type="Pfam" id="PF01642"/>
    </source>
</evidence>
<proteinExistence type="predicted"/>
<reference evidence="2 3" key="1">
    <citation type="submission" date="2017-06" db="EMBL/GenBank/DDBJ databases">
        <title>Raineya orbicola gen. nov., sp. nov. a slightly thermophilic bacterium of the phylum Bacteroidetes and the description of Raineyaceae fam. nov.</title>
        <authorList>
            <person name="Albuquerque L."/>
            <person name="Polonia A.R.M."/>
            <person name="Barroso C."/>
            <person name="Froufe H.J.C."/>
            <person name="Lage O."/>
            <person name="Lobo-Da-Cunha A."/>
            <person name="Egas C."/>
            <person name="Da Costa M.S."/>
        </authorList>
    </citation>
    <scope>NUCLEOTIDE SEQUENCE [LARGE SCALE GENOMIC DNA]</scope>
    <source>
        <strain evidence="2 3">SPSPC-11</strain>
    </source>
</reference>
<evidence type="ECO:0000313" key="3">
    <source>
        <dbReference type="Proteomes" id="UP000233387"/>
    </source>
</evidence>
<comment type="caution">
    <text evidence="2">The sequence shown here is derived from an EMBL/GenBank/DDBJ whole genome shotgun (WGS) entry which is preliminary data.</text>
</comment>
<dbReference type="SUPFAM" id="SSF51703">
    <property type="entry name" value="Cobalamin (vitamin B12)-dependent enzymes"/>
    <property type="match status" value="1"/>
</dbReference>
<evidence type="ECO:0000313" key="2">
    <source>
        <dbReference type="EMBL" id="PKQ69675.1"/>
    </source>
</evidence>
<accession>A0A2N3IH82</accession>
<dbReference type="GO" id="GO:0016866">
    <property type="term" value="F:intramolecular transferase activity"/>
    <property type="evidence" value="ECO:0007669"/>
    <property type="project" value="InterPro"/>
</dbReference>
<dbReference type="InterPro" id="IPR006099">
    <property type="entry name" value="MeMalonylCoA_mutase_a/b_cat"/>
</dbReference>
<dbReference type="Proteomes" id="UP000233387">
    <property type="component" value="Unassembled WGS sequence"/>
</dbReference>
<dbReference type="Pfam" id="PF01642">
    <property type="entry name" value="MM_CoA_mutase"/>
    <property type="match status" value="1"/>
</dbReference>
<dbReference type="GO" id="GO:0031419">
    <property type="term" value="F:cobalamin binding"/>
    <property type="evidence" value="ECO:0007669"/>
    <property type="project" value="InterPro"/>
</dbReference>
<dbReference type="RefSeq" id="WP_101358509.1">
    <property type="nucleotide sequence ID" value="NZ_NKXO01000017.1"/>
</dbReference>
<dbReference type="EMBL" id="NKXO01000017">
    <property type="protein sequence ID" value="PKQ69675.1"/>
    <property type="molecule type" value="Genomic_DNA"/>
</dbReference>
<dbReference type="PANTHER" id="PTHR48101">
    <property type="entry name" value="METHYLMALONYL-COA MUTASE, MITOCHONDRIAL-RELATED"/>
    <property type="match status" value="1"/>
</dbReference>
<dbReference type="OrthoDB" id="9762378at2"/>
<dbReference type="AlphaFoldDB" id="A0A2N3IH82"/>
<dbReference type="Gene3D" id="3.20.20.240">
    <property type="entry name" value="Methylmalonyl-CoA mutase"/>
    <property type="match status" value="1"/>
</dbReference>
<gene>
    <name evidence="2" type="ORF">Rain11_1238</name>
</gene>
<sequence length="374" mass="42714">MLFSEFQSITPQDWLSQIEKDLKGKPLEEILAKNYENIPIKPFYTQADVNVVFSQALAQSMLRNKNFTLSEGTMGRAVEYIGDWLNSGRDWNETAFETFLKSVLQEDYITINASFLHNAGANAIQEIATILAILNVYLQKLISESIDIEAFTRKIRIVVAVGSNFFMEIAKLQVIPLLVNRLLVQYLGRESEIYPRLIAVNAFINKSARDAYNNIIRSTLEVMAARLGGADEVSAIPYDYFLGGTENRESEYIATCIDRILHHESKIDFVKNATQGTYFVEYLAYELAQRSWALLQEIEKQGGLIAYESKGLLSRQIQDVAKQKIADFQQKKSVLIGVNKYPNPKDENLQVERKNIDSFFASRAIREFRLEEFL</sequence>
<protein>
    <submittedName>
        <fullName evidence="2">Methylmalonyl-CoA mutase</fullName>
    </submittedName>
</protein>
<name>A0A2N3IH82_9BACT</name>